<dbReference type="EMBL" id="JADBEM010000001">
    <property type="protein sequence ID" value="MBE1606250.1"/>
    <property type="molecule type" value="Genomic_DNA"/>
</dbReference>
<proteinExistence type="predicted"/>
<evidence type="ECO:0000313" key="2">
    <source>
        <dbReference type="Proteomes" id="UP000638648"/>
    </source>
</evidence>
<evidence type="ECO:0000313" key="1">
    <source>
        <dbReference type="EMBL" id="MBE1606250.1"/>
    </source>
</evidence>
<dbReference type="RefSeq" id="WP_192750412.1">
    <property type="nucleotide sequence ID" value="NZ_BAABJL010000011.1"/>
</dbReference>
<name>A0A927N029_9ACTN</name>
<dbReference type="AlphaFoldDB" id="A0A927N029"/>
<comment type="caution">
    <text evidence="1">The sequence shown here is derived from an EMBL/GenBank/DDBJ whole genome shotgun (WGS) entry which is preliminary data.</text>
</comment>
<dbReference type="Proteomes" id="UP000638648">
    <property type="component" value="Unassembled WGS sequence"/>
</dbReference>
<organism evidence="1 2">
    <name type="scientific">Actinopolymorpha pittospori</name>
    <dbReference type="NCBI Taxonomy" id="648752"/>
    <lineage>
        <taxon>Bacteria</taxon>
        <taxon>Bacillati</taxon>
        <taxon>Actinomycetota</taxon>
        <taxon>Actinomycetes</taxon>
        <taxon>Propionibacteriales</taxon>
        <taxon>Actinopolymorphaceae</taxon>
        <taxon>Actinopolymorpha</taxon>
    </lineage>
</organism>
<protein>
    <recommendedName>
        <fullName evidence="3">P22 coat protein-gene protein 5</fullName>
    </recommendedName>
</protein>
<sequence length="303" mass="31892">MANTFYTPAQVASVALALVRGDLVLARTVNRDYEAGFGGGRGTVVNVRKPATLNARKRSIGAGTAIQTDSISESTVAVTMTDMIYSAVDLTDEDLSLNLEDFGRQVLAPQVTAVAEEVEDTVVAAFQALAESAVAVAGSYSATNPTAQFVTLRQILRDRKVPATNLTAAVGTGVYADLLNSGALKGYDQSGSTDALRNAEVGKVHGFTIIESNRLAHDEIVAYHRDAFTLAIRAPRVPEGVSFGQSASGDGFAMRYIRDYDSSLLADRSVVSTFIGCQAMNMVEQGTGATVVPAVRVLTSTTA</sequence>
<gene>
    <name evidence="1" type="ORF">HEB94_003098</name>
</gene>
<evidence type="ECO:0008006" key="3">
    <source>
        <dbReference type="Google" id="ProtNLM"/>
    </source>
</evidence>
<accession>A0A927N029</accession>
<keyword evidence="2" id="KW-1185">Reference proteome</keyword>
<reference evidence="1" key="1">
    <citation type="submission" date="2020-10" db="EMBL/GenBank/DDBJ databases">
        <title>Sequencing the genomes of 1000 actinobacteria strains.</title>
        <authorList>
            <person name="Klenk H.-P."/>
        </authorList>
    </citation>
    <scope>NUCLEOTIDE SEQUENCE</scope>
    <source>
        <strain evidence="1">DSM 45354</strain>
    </source>
</reference>